<evidence type="ECO:0000256" key="5">
    <source>
        <dbReference type="ARBA" id="ARBA00022643"/>
    </source>
</evidence>
<dbReference type="InterPro" id="IPR008254">
    <property type="entry name" value="Flavodoxin/NO_synth"/>
</dbReference>
<dbReference type="SUPFAM" id="SSF52218">
    <property type="entry name" value="Flavoproteins"/>
    <property type="match status" value="1"/>
</dbReference>
<sequence>MSKMGVFVGTAGGTSMKIVEALVKAFNIDEEDIFNMEDDFDEIDDLLAYDVLFLGSSTWGQGDTHFSWVDALLDIDTGDVDFAGKTVAFFGAGDSHKHSENFCSALGKLYQSFTSAGARAIGFIPKQLYQYDFSLAEVEEQWCGCGIDEINEAEKTSERIGAWLSSLKQALS</sequence>
<evidence type="ECO:0000313" key="10">
    <source>
        <dbReference type="Proteomes" id="UP000321764"/>
    </source>
</evidence>
<dbReference type="PROSITE" id="PS50902">
    <property type="entry name" value="FLAVODOXIN_LIKE"/>
    <property type="match status" value="1"/>
</dbReference>
<evidence type="ECO:0000256" key="6">
    <source>
        <dbReference type="ARBA" id="ARBA00022982"/>
    </source>
</evidence>
<dbReference type="AlphaFoldDB" id="A0A5C8Z9J1"/>
<dbReference type="GO" id="GO:0009055">
    <property type="term" value="F:electron transfer activity"/>
    <property type="evidence" value="ECO:0007669"/>
    <property type="project" value="UniProtKB-UniRule"/>
</dbReference>
<dbReference type="PANTHER" id="PTHR42809:SF1">
    <property type="entry name" value="FLAVODOXIN 1"/>
    <property type="match status" value="1"/>
</dbReference>
<evidence type="ECO:0000256" key="2">
    <source>
        <dbReference type="ARBA" id="ARBA00005267"/>
    </source>
</evidence>
<feature type="domain" description="Flavodoxin-like" evidence="8">
    <location>
        <begin position="4"/>
        <end position="168"/>
    </location>
</feature>
<evidence type="ECO:0000313" key="9">
    <source>
        <dbReference type="EMBL" id="TXR53821.1"/>
    </source>
</evidence>
<dbReference type="Proteomes" id="UP000321764">
    <property type="component" value="Unassembled WGS sequence"/>
</dbReference>
<comment type="function">
    <text evidence="7">Low-potential electron donor to a number of redox enzymes.</text>
</comment>
<dbReference type="GO" id="GO:0010181">
    <property type="term" value="F:FMN binding"/>
    <property type="evidence" value="ECO:0007669"/>
    <property type="project" value="UniProtKB-UniRule"/>
</dbReference>
<reference evidence="9 10" key="1">
    <citation type="submission" date="2019-07" db="EMBL/GenBank/DDBJ databases">
        <title>Reinekea sp. strain SSH23 genome sequencing and assembly.</title>
        <authorList>
            <person name="Kim I."/>
        </authorList>
    </citation>
    <scope>NUCLEOTIDE SEQUENCE [LARGE SCALE GENOMIC DNA]</scope>
    <source>
        <strain evidence="9 10">SSH23</strain>
    </source>
</reference>
<keyword evidence="3 7" id="KW-0813">Transport</keyword>
<keyword evidence="10" id="KW-1185">Reference proteome</keyword>
<protein>
    <recommendedName>
        <fullName evidence="7">Flavodoxin</fullName>
    </recommendedName>
</protein>
<dbReference type="Pfam" id="PF00258">
    <property type="entry name" value="Flavodoxin_1"/>
    <property type="match status" value="1"/>
</dbReference>
<dbReference type="InterPro" id="IPR050619">
    <property type="entry name" value="Flavodoxin"/>
</dbReference>
<dbReference type="InterPro" id="IPR010086">
    <property type="entry name" value="Flavodoxin_lc"/>
</dbReference>
<dbReference type="OrthoDB" id="359268at2"/>
<comment type="similarity">
    <text evidence="2 7">Belongs to the flavodoxin family.</text>
</comment>
<gene>
    <name evidence="9" type="ORF">FME95_04490</name>
</gene>
<evidence type="ECO:0000256" key="4">
    <source>
        <dbReference type="ARBA" id="ARBA00022630"/>
    </source>
</evidence>
<dbReference type="PIRSF" id="PIRSF038996">
    <property type="entry name" value="FldA"/>
    <property type="match status" value="1"/>
</dbReference>
<dbReference type="PANTHER" id="PTHR42809">
    <property type="entry name" value="FLAVODOXIN 2"/>
    <property type="match status" value="1"/>
</dbReference>
<evidence type="ECO:0000259" key="8">
    <source>
        <dbReference type="PROSITE" id="PS50902"/>
    </source>
</evidence>
<evidence type="ECO:0000256" key="7">
    <source>
        <dbReference type="PIRNR" id="PIRNR038996"/>
    </source>
</evidence>
<name>A0A5C8Z9J1_9GAMM</name>
<comment type="cofactor">
    <cofactor evidence="1 7">
        <name>FMN</name>
        <dbReference type="ChEBI" id="CHEBI:58210"/>
    </cofactor>
</comment>
<accession>A0A5C8Z9J1</accession>
<organism evidence="9 10">
    <name type="scientific">Reinekea thalattae</name>
    <dbReference type="NCBI Taxonomy" id="2593301"/>
    <lineage>
        <taxon>Bacteria</taxon>
        <taxon>Pseudomonadati</taxon>
        <taxon>Pseudomonadota</taxon>
        <taxon>Gammaproteobacteria</taxon>
        <taxon>Oceanospirillales</taxon>
        <taxon>Saccharospirillaceae</taxon>
        <taxon>Reinekea</taxon>
    </lineage>
</organism>
<dbReference type="Gene3D" id="3.40.50.360">
    <property type="match status" value="1"/>
</dbReference>
<evidence type="ECO:0000256" key="3">
    <source>
        <dbReference type="ARBA" id="ARBA00022448"/>
    </source>
</evidence>
<dbReference type="InterPro" id="IPR029039">
    <property type="entry name" value="Flavoprotein-like_sf"/>
</dbReference>
<keyword evidence="5 7" id="KW-0288">FMN</keyword>
<keyword evidence="4 7" id="KW-0285">Flavoprotein</keyword>
<proteinExistence type="inferred from homology"/>
<comment type="caution">
    <text evidence="9">The sequence shown here is derived from an EMBL/GenBank/DDBJ whole genome shotgun (WGS) entry which is preliminary data.</text>
</comment>
<evidence type="ECO:0000256" key="1">
    <source>
        <dbReference type="ARBA" id="ARBA00001917"/>
    </source>
</evidence>
<dbReference type="EMBL" id="VKAD01000001">
    <property type="protein sequence ID" value="TXR53821.1"/>
    <property type="molecule type" value="Genomic_DNA"/>
</dbReference>
<keyword evidence="6 7" id="KW-0249">Electron transport</keyword>